<organism evidence="1 2">
    <name type="scientific">Persea americana</name>
    <name type="common">Avocado</name>
    <dbReference type="NCBI Taxonomy" id="3435"/>
    <lineage>
        <taxon>Eukaryota</taxon>
        <taxon>Viridiplantae</taxon>
        <taxon>Streptophyta</taxon>
        <taxon>Embryophyta</taxon>
        <taxon>Tracheophyta</taxon>
        <taxon>Spermatophyta</taxon>
        <taxon>Magnoliopsida</taxon>
        <taxon>Magnoliidae</taxon>
        <taxon>Laurales</taxon>
        <taxon>Lauraceae</taxon>
        <taxon>Persea</taxon>
    </lineage>
</organism>
<dbReference type="Proteomes" id="UP001234297">
    <property type="component" value="Chromosome 5"/>
</dbReference>
<evidence type="ECO:0000313" key="1">
    <source>
        <dbReference type="EMBL" id="KAJ8640519.1"/>
    </source>
</evidence>
<gene>
    <name evidence="1" type="ORF">MRB53_017213</name>
</gene>
<comment type="caution">
    <text evidence="1">The sequence shown here is derived from an EMBL/GenBank/DDBJ whole genome shotgun (WGS) entry which is preliminary data.</text>
</comment>
<sequence length="102" mass="11081">MSCPTALLSRVSAARSPSLFLRLRTKTLNPQFSPSSSSPISRSRLPDSAKRFYLISRLPLNLRCLGSMLPLHSAIASARLNSILSAESQSWGLIPQGNSMPL</sequence>
<evidence type="ECO:0000313" key="2">
    <source>
        <dbReference type="Proteomes" id="UP001234297"/>
    </source>
</evidence>
<name>A0ACC2M4I4_PERAE</name>
<proteinExistence type="predicted"/>
<dbReference type="EMBL" id="CM056813">
    <property type="protein sequence ID" value="KAJ8640519.1"/>
    <property type="molecule type" value="Genomic_DNA"/>
</dbReference>
<keyword evidence="2" id="KW-1185">Reference proteome</keyword>
<accession>A0ACC2M4I4</accession>
<reference evidence="1 2" key="1">
    <citation type="journal article" date="2022" name="Hortic Res">
        <title>A haplotype resolved chromosomal level avocado genome allows analysis of novel avocado genes.</title>
        <authorList>
            <person name="Nath O."/>
            <person name="Fletcher S.J."/>
            <person name="Hayward A."/>
            <person name="Shaw L.M."/>
            <person name="Masouleh A.K."/>
            <person name="Furtado A."/>
            <person name="Henry R.J."/>
            <person name="Mitter N."/>
        </authorList>
    </citation>
    <scope>NUCLEOTIDE SEQUENCE [LARGE SCALE GENOMIC DNA]</scope>
    <source>
        <strain evidence="2">cv. Hass</strain>
    </source>
</reference>
<protein>
    <submittedName>
        <fullName evidence="1">Uncharacterized protein</fullName>
    </submittedName>
</protein>